<gene>
    <name evidence="1" type="ORF">PHACADRAFT_265638</name>
</gene>
<accession>K5VSZ0</accession>
<sequence length="258" mass="28637">MAEAHDTLDSARALALLRAHDHKPFALLFAADPSKQNPSPIDLVLSYVRASYNDCLPQVRDGDPNPPESDLDLEVYAAYFSACPEPLLSVLLDRIIGGINPRALRAYRAHNFATLLDTAPYLRPRFPSTQDPANGFHGRISTINQHPASPYLFFALRLATWSAAARAGLVKRGVVQTIEALYDMPDEIVIETDYGEQVVSSISQHIMLQLCYLLLGSLSDCYDPSGSTLMEELRADIVSYSRSMLRRLFAPGRETRDD</sequence>
<evidence type="ECO:0000313" key="1">
    <source>
        <dbReference type="EMBL" id="EKM49885.1"/>
    </source>
</evidence>
<reference evidence="1 2" key="1">
    <citation type="journal article" date="2012" name="BMC Genomics">
        <title>Comparative genomics of the white-rot fungi, Phanerochaete carnosa and P. chrysosporium, to elucidate the genetic basis of the distinct wood types they colonize.</title>
        <authorList>
            <person name="Suzuki H."/>
            <person name="MacDonald J."/>
            <person name="Syed K."/>
            <person name="Salamov A."/>
            <person name="Hori C."/>
            <person name="Aerts A."/>
            <person name="Henrissat B."/>
            <person name="Wiebenga A."/>
            <person name="vanKuyk P.A."/>
            <person name="Barry K."/>
            <person name="Lindquist E."/>
            <person name="LaButti K."/>
            <person name="Lapidus A."/>
            <person name="Lucas S."/>
            <person name="Coutinho P."/>
            <person name="Gong Y."/>
            <person name="Samejima M."/>
            <person name="Mahadevan R."/>
            <person name="Abou-Zaid M."/>
            <person name="de Vries R.P."/>
            <person name="Igarashi K."/>
            <person name="Yadav J.S."/>
            <person name="Grigoriev I.V."/>
            <person name="Master E.R."/>
        </authorList>
    </citation>
    <scope>NUCLEOTIDE SEQUENCE [LARGE SCALE GENOMIC DNA]</scope>
    <source>
        <strain evidence="1 2">HHB-10118-sp</strain>
    </source>
</reference>
<dbReference type="GeneID" id="18919147"/>
<name>K5VSZ0_PHACS</name>
<dbReference type="EMBL" id="JH930480">
    <property type="protein sequence ID" value="EKM49885.1"/>
    <property type="molecule type" value="Genomic_DNA"/>
</dbReference>
<evidence type="ECO:0000313" key="2">
    <source>
        <dbReference type="Proteomes" id="UP000008370"/>
    </source>
</evidence>
<organism evidence="1 2">
    <name type="scientific">Phanerochaete carnosa (strain HHB-10118-sp)</name>
    <name type="common">White-rot fungus</name>
    <name type="synonym">Peniophora carnosa</name>
    <dbReference type="NCBI Taxonomy" id="650164"/>
    <lineage>
        <taxon>Eukaryota</taxon>
        <taxon>Fungi</taxon>
        <taxon>Dikarya</taxon>
        <taxon>Basidiomycota</taxon>
        <taxon>Agaricomycotina</taxon>
        <taxon>Agaricomycetes</taxon>
        <taxon>Polyporales</taxon>
        <taxon>Phanerochaetaceae</taxon>
        <taxon>Phanerochaete</taxon>
    </lineage>
</organism>
<dbReference type="AlphaFoldDB" id="K5VSZ0"/>
<dbReference type="HOGENOM" id="CLU_1078106_0_0_1"/>
<dbReference type="KEGG" id="pco:PHACADRAFT_265638"/>
<keyword evidence="2" id="KW-1185">Reference proteome</keyword>
<proteinExistence type="predicted"/>
<dbReference type="InParanoid" id="K5VSZ0"/>
<dbReference type="Proteomes" id="UP000008370">
    <property type="component" value="Unassembled WGS sequence"/>
</dbReference>
<dbReference type="RefSeq" id="XP_007401935.1">
    <property type="nucleotide sequence ID" value="XM_007401873.1"/>
</dbReference>
<protein>
    <submittedName>
        <fullName evidence="1">Uncharacterized protein</fullName>
    </submittedName>
</protein>